<proteinExistence type="predicted"/>
<dbReference type="Pfam" id="PF14244">
    <property type="entry name" value="Retrotran_gag_3"/>
    <property type="match status" value="1"/>
</dbReference>
<dbReference type="InterPro" id="IPR029472">
    <property type="entry name" value="Copia-like_N"/>
</dbReference>
<dbReference type="AlphaFoldDB" id="A0AAD9WZF3"/>
<sequence>MLKGANILLEFAGSSLSGNGEKSTSTILPDNSFSLTPLTIINVTSVTSTTLRSNEFHLITINISAQAPLKLTTTNYMSWKIQFQTLLTGYDLLGFVDGFKPCPPTTMTINDISTPNPAHNIWPLPTPISIHPTFLAHRTVVTPKLRARILVAARFVEFKAIRPRGVPFFKWSLFNHLDQAQYRHIPLLRFRGSQELIILPMLLPTTQLGYLTVGLHIM</sequence>
<feature type="domain" description="Retrotransposon Copia-like N-terminal" evidence="1">
    <location>
        <begin position="69"/>
        <end position="103"/>
    </location>
</feature>
<reference evidence="2" key="1">
    <citation type="journal article" date="2023" name="Plant J.">
        <title>Genome sequences and population genomics provide insights into the demographic history, inbreeding, and mutation load of two 'living fossil' tree species of Dipteronia.</title>
        <authorList>
            <person name="Feng Y."/>
            <person name="Comes H.P."/>
            <person name="Chen J."/>
            <person name="Zhu S."/>
            <person name="Lu R."/>
            <person name="Zhang X."/>
            <person name="Li P."/>
            <person name="Qiu J."/>
            <person name="Olsen K.M."/>
            <person name="Qiu Y."/>
        </authorList>
    </citation>
    <scope>NUCLEOTIDE SEQUENCE</scope>
    <source>
        <strain evidence="2">KIB01</strain>
    </source>
</reference>
<organism evidence="2 3">
    <name type="scientific">Dipteronia dyeriana</name>
    <dbReference type="NCBI Taxonomy" id="168575"/>
    <lineage>
        <taxon>Eukaryota</taxon>
        <taxon>Viridiplantae</taxon>
        <taxon>Streptophyta</taxon>
        <taxon>Embryophyta</taxon>
        <taxon>Tracheophyta</taxon>
        <taxon>Spermatophyta</taxon>
        <taxon>Magnoliopsida</taxon>
        <taxon>eudicotyledons</taxon>
        <taxon>Gunneridae</taxon>
        <taxon>Pentapetalae</taxon>
        <taxon>rosids</taxon>
        <taxon>malvids</taxon>
        <taxon>Sapindales</taxon>
        <taxon>Sapindaceae</taxon>
        <taxon>Hippocastanoideae</taxon>
        <taxon>Acereae</taxon>
        <taxon>Dipteronia</taxon>
    </lineage>
</organism>
<accession>A0AAD9WZF3</accession>
<gene>
    <name evidence="2" type="ORF">Ddye_015309</name>
</gene>
<protein>
    <recommendedName>
        <fullName evidence="1">Retrotransposon Copia-like N-terminal domain-containing protein</fullName>
    </recommendedName>
</protein>
<evidence type="ECO:0000313" key="2">
    <source>
        <dbReference type="EMBL" id="KAK2647820.1"/>
    </source>
</evidence>
<dbReference type="EMBL" id="JANJYI010000005">
    <property type="protein sequence ID" value="KAK2647820.1"/>
    <property type="molecule type" value="Genomic_DNA"/>
</dbReference>
<name>A0AAD9WZF3_9ROSI</name>
<evidence type="ECO:0000313" key="3">
    <source>
        <dbReference type="Proteomes" id="UP001280121"/>
    </source>
</evidence>
<evidence type="ECO:0000259" key="1">
    <source>
        <dbReference type="Pfam" id="PF14244"/>
    </source>
</evidence>
<comment type="caution">
    <text evidence="2">The sequence shown here is derived from an EMBL/GenBank/DDBJ whole genome shotgun (WGS) entry which is preliminary data.</text>
</comment>
<dbReference type="Proteomes" id="UP001280121">
    <property type="component" value="Unassembled WGS sequence"/>
</dbReference>
<keyword evidence="3" id="KW-1185">Reference proteome</keyword>